<evidence type="ECO:0000256" key="2">
    <source>
        <dbReference type="ARBA" id="ARBA00022737"/>
    </source>
</evidence>
<dbReference type="Gene3D" id="1.25.40.10">
    <property type="entry name" value="Tetratricopeptide repeat domain"/>
    <property type="match status" value="3"/>
</dbReference>
<dbReference type="GO" id="GO:0003729">
    <property type="term" value="F:mRNA binding"/>
    <property type="evidence" value="ECO:0007669"/>
    <property type="project" value="InterPro"/>
</dbReference>
<sequence>MKRAWRLSSDAAQAQLLLYQSHGISLFPSKHKTVPSFITVRFTRQVNTISNGLYDIVALFSEKPGHPTKEDLINKVATLRNKLIGESSDSVRVCEILDENSEALNRHYPAGSALLELLNQLDSRPSLALQVFNWRRKGLHVDCPMDVYEYSKGIKVAGKSRNIDLAVEIFKEAANRGIKTTSTYNALMGAFMFNGLADRCQSLFCDMKRDPTCDPSIATYNILISVFGSMMLVDHMEATFQEISKLDLALNINTYNHLIAGYIAAWMWDDMEKVFQMLNLSPVLPNLKTYLLMLRGFALSGNLKKMEEVYSLVKDYVNENEIPLVRSMICAYCKSSEADRVKKIGVLMKYIPEEDYRPWLNVLLIKLYAQEDSLEEMENAINEAFEHGTPVITIGIMKCIIATYFRCNALEKLENFVRRAEISGWKVSRSLYHCKLVMYSSQKHFNKMQNVLEEMESFHLGCTKRTFWIMYKAYWNCGQRSMVLKTLGQMFKHGHEVPWDAFPS</sequence>
<evidence type="ECO:0000313" key="4">
    <source>
        <dbReference type="EMBL" id="KAK7336177.1"/>
    </source>
</evidence>
<evidence type="ECO:0000256" key="1">
    <source>
        <dbReference type="ARBA" id="ARBA00007626"/>
    </source>
</evidence>
<keyword evidence="2" id="KW-0677">Repeat</keyword>
<comment type="similarity">
    <text evidence="1">Belongs to the PPR family. P subfamily.</text>
</comment>
<proteinExistence type="inferred from homology"/>
<evidence type="ECO:0000256" key="3">
    <source>
        <dbReference type="PROSITE-ProRule" id="PRU00708"/>
    </source>
</evidence>
<dbReference type="InterPro" id="IPR011990">
    <property type="entry name" value="TPR-like_helical_dom_sf"/>
</dbReference>
<evidence type="ECO:0008006" key="6">
    <source>
        <dbReference type="Google" id="ProtNLM"/>
    </source>
</evidence>
<dbReference type="Pfam" id="PF13812">
    <property type="entry name" value="PPR_3"/>
    <property type="match status" value="1"/>
</dbReference>
<comment type="caution">
    <text evidence="4">The sequence shown here is derived from an EMBL/GenBank/DDBJ whole genome shotgun (WGS) entry which is preliminary data.</text>
</comment>
<evidence type="ECO:0000313" key="5">
    <source>
        <dbReference type="Proteomes" id="UP001367508"/>
    </source>
</evidence>
<protein>
    <recommendedName>
        <fullName evidence="6">Pentatricopeptide repeat-containing protein</fullName>
    </recommendedName>
</protein>
<gene>
    <name evidence="4" type="ORF">VNO77_16710</name>
</gene>
<dbReference type="InterPro" id="IPR044179">
    <property type="entry name" value="PPR5-like"/>
</dbReference>
<dbReference type="EMBL" id="JAYMYQ010000004">
    <property type="protein sequence ID" value="KAK7336177.1"/>
    <property type="molecule type" value="Genomic_DNA"/>
</dbReference>
<accession>A0AAN9LHM9</accession>
<dbReference type="AlphaFoldDB" id="A0AAN9LHM9"/>
<dbReference type="PANTHER" id="PTHR47874:SF1">
    <property type="entry name" value="OS05G0407900 PROTEIN"/>
    <property type="match status" value="1"/>
</dbReference>
<dbReference type="Pfam" id="PF13041">
    <property type="entry name" value="PPR_2"/>
    <property type="match status" value="1"/>
</dbReference>
<name>A0AAN9LHM9_CANGL</name>
<keyword evidence="5" id="KW-1185">Reference proteome</keyword>
<reference evidence="4 5" key="1">
    <citation type="submission" date="2024-01" db="EMBL/GenBank/DDBJ databases">
        <title>The genomes of 5 underutilized Papilionoideae crops provide insights into root nodulation and disease resistanc.</title>
        <authorList>
            <person name="Jiang F."/>
        </authorList>
    </citation>
    <scope>NUCLEOTIDE SEQUENCE [LARGE SCALE GENOMIC DNA]</scope>
    <source>
        <strain evidence="4">LVBAO_FW01</strain>
        <tissue evidence="4">Leaves</tissue>
    </source>
</reference>
<dbReference type="PROSITE" id="PS51375">
    <property type="entry name" value="PPR"/>
    <property type="match status" value="1"/>
</dbReference>
<dbReference type="PANTHER" id="PTHR47874">
    <property type="entry name" value="EXPRESSED PROTEIN"/>
    <property type="match status" value="1"/>
</dbReference>
<feature type="repeat" description="PPR" evidence="3">
    <location>
        <begin position="251"/>
        <end position="285"/>
    </location>
</feature>
<dbReference type="Proteomes" id="UP001367508">
    <property type="component" value="Unassembled WGS sequence"/>
</dbReference>
<organism evidence="4 5">
    <name type="scientific">Canavalia gladiata</name>
    <name type="common">Sword bean</name>
    <name type="synonym">Dolichos gladiatus</name>
    <dbReference type="NCBI Taxonomy" id="3824"/>
    <lineage>
        <taxon>Eukaryota</taxon>
        <taxon>Viridiplantae</taxon>
        <taxon>Streptophyta</taxon>
        <taxon>Embryophyta</taxon>
        <taxon>Tracheophyta</taxon>
        <taxon>Spermatophyta</taxon>
        <taxon>Magnoliopsida</taxon>
        <taxon>eudicotyledons</taxon>
        <taxon>Gunneridae</taxon>
        <taxon>Pentapetalae</taxon>
        <taxon>rosids</taxon>
        <taxon>fabids</taxon>
        <taxon>Fabales</taxon>
        <taxon>Fabaceae</taxon>
        <taxon>Papilionoideae</taxon>
        <taxon>50 kb inversion clade</taxon>
        <taxon>NPAAA clade</taxon>
        <taxon>indigoferoid/millettioid clade</taxon>
        <taxon>Phaseoleae</taxon>
        <taxon>Canavalia</taxon>
    </lineage>
</organism>
<dbReference type="InterPro" id="IPR002885">
    <property type="entry name" value="PPR_rpt"/>
</dbReference>